<dbReference type="GeneID" id="121393921"/>
<feature type="compositionally biased region" description="Polar residues" evidence="7">
    <location>
        <begin position="1"/>
        <end position="13"/>
    </location>
</feature>
<evidence type="ECO:0000256" key="7">
    <source>
        <dbReference type="SAM" id="MobiDB-lite"/>
    </source>
</evidence>
<keyword evidence="2" id="KW-0808">Transferase</keyword>
<dbReference type="PANTHER" id="PTHR24351">
    <property type="entry name" value="RIBOSOMAL PROTEIN S6 KINASE"/>
    <property type="match status" value="1"/>
</dbReference>
<dbReference type="Gene3D" id="3.30.200.20">
    <property type="entry name" value="Phosphorylase Kinase, domain 1"/>
    <property type="match status" value="1"/>
</dbReference>
<protein>
    <submittedName>
        <fullName evidence="10">Protein kinase C delta type-like</fullName>
    </submittedName>
</protein>
<dbReference type="Pfam" id="PF00069">
    <property type="entry name" value="Pkinase"/>
    <property type="match status" value="1"/>
</dbReference>
<evidence type="ECO:0000313" key="9">
    <source>
        <dbReference type="Proteomes" id="UP000186698"/>
    </source>
</evidence>
<dbReference type="GO" id="GO:0005524">
    <property type="term" value="F:ATP binding"/>
    <property type="evidence" value="ECO:0007669"/>
    <property type="project" value="UniProtKB-UniRule"/>
</dbReference>
<feature type="compositionally biased region" description="Basic and acidic residues" evidence="7">
    <location>
        <begin position="14"/>
        <end position="25"/>
    </location>
</feature>
<dbReference type="SUPFAM" id="SSF56112">
    <property type="entry name" value="Protein kinase-like (PK-like)"/>
    <property type="match status" value="1"/>
</dbReference>
<accession>A0A8J1KQU7</accession>
<dbReference type="InterPro" id="IPR000719">
    <property type="entry name" value="Prot_kinase_dom"/>
</dbReference>
<proteinExistence type="predicted"/>
<evidence type="ECO:0000256" key="2">
    <source>
        <dbReference type="ARBA" id="ARBA00022679"/>
    </source>
</evidence>
<evidence type="ECO:0000259" key="8">
    <source>
        <dbReference type="PROSITE" id="PS50011"/>
    </source>
</evidence>
<evidence type="ECO:0000256" key="4">
    <source>
        <dbReference type="ARBA" id="ARBA00022777"/>
    </source>
</evidence>
<dbReference type="AlphaFoldDB" id="A0A8J1KQU7"/>
<sequence>MDSTINMIKQIRSQLEEDSRMETHERVKRKREQSPETNNKRPHQKTERARERRRRKRERRRQRLLYEKKEEQRWKRPRSSDRDEAEEGESAWKRPHMDEERCDPLDISSYNFHQELGNGSFGNVMLASLPDRKNPVAIKILKKENIALKDRYETEVKVMKLAWKCPFLCNIHAAFQTQVQLSVILQ</sequence>
<dbReference type="PROSITE" id="PS50011">
    <property type="entry name" value="PROTEIN_KINASE_DOM"/>
    <property type="match status" value="1"/>
</dbReference>
<dbReference type="PROSITE" id="PS00107">
    <property type="entry name" value="PROTEIN_KINASE_ATP"/>
    <property type="match status" value="1"/>
</dbReference>
<evidence type="ECO:0000256" key="5">
    <source>
        <dbReference type="ARBA" id="ARBA00022840"/>
    </source>
</evidence>
<evidence type="ECO:0000256" key="6">
    <source>
        <dbReference type="PROSITE-ProRule" id="PRU10141"/>
    </source>
</evidence>
<dbReference type="InterPro" id="IPR011009">
    <property type="entry name" value="Kinase-like_dom_sf"/>
</dbReference>
<dbReference type="InterPro" id="IPR017441">
    <property type="entry name" value="Protein_kinase_ATP_BS"/>
</dbReference>
<organism evidence="9 10">
    <name type="scientific">Xenopus laevis</name>
    <name type="common">African clawed frog</name>
    <dbReference type="NCBI Taxonomy" id="8355"/>
    <lineage>
        <taxon>Eukaryota</taxon>
        <taxon>Metazoa</taxon>
        <taxon>Chordata</taxon>
        <taxon>Craniata</taxon>
        <taxon>Vertebrata</taxon>
        <taxon>Euteleostomi</taxon>
        <taxon>Amphibia</taxon>
        <taxon>Batrachia</taxon>
        <taxon>Anura</taxon>
        <taxon>Pipoidea</taxon>
        <taxon>Pipidae</taxon>
        <taxon>Xenopodinae</taxon>
        <taxon>Xenopus</taxon>
        <taxon>Xenopus</taxon>
    </lineage>
</organism>
<reference evidence="10" key="1">
    <citation type="submission" date="2025-08" db="UniProtKB">
        <authorList>
            <consortium name="RefSeq"/>
        </authorList>
    </citation>
    <scope>IDENTIFICATION</scope>
    <source>
        <strain evidence="10">J_2021</strain>
        <tissue evidence="10">Erythrocytes</tissue>
    </source>
</reference>
<keyword evidence="9" id="KW-1185">Reference proteome</keyword>
<feature type="compositionally biased region" description="Basic and acidic residues" evidence="7">
    <location>
        <begin position="64"/>
        <end position="82"/>
    </location>
</feature>
<evidence type="ECO:0000313" key="10">
    <source>
        <dbReference type="RefSeq" id="XP_041419702.1"/>
    </source>
</evidence>
<evidence type="ECO:0000256" key="3">
    <source>
        <dbReference type="ARBA" id="ARBA00022741"/>
    </source>
</evidence>
<name>A0A8J1KQU7_XENLA</name>
<dbReference type="KEGG" id="xla:121393921"/>
<keyword evidence="5 6" id="KW-0067">ATP-binding</keyword>
<feature type="compositionally biased region" description="Basic residues" evidence="7">
    <location>
        <begin position="51"/>
        <end position="63"/>
    </location>
</feature>
<keyword evidence="3 6" id="KW-0547">Nucleotide-binding</keyword>
<feature type="binding site" evidence="6">
    <location>
        <position position="149"/>
    </location>
    <ligand>
        <name>ATP</name>
        <dbReference type="ChEBI" id="CHEBI:30616"/>
    </ligand>
</feature>
<feature type="domain" description="Protein kinase" evidence="8">
    <location>
        <begin position="110"/>
        <end position="186"/>
    </location>
</feature>
<feature type="region of interest" description="Disordered" evidence="7">
    <location>
        <begin position="1"/>
        <end position="97"/>
    </location>
</feature>
<dbReference type="GO" id="GO:0004674">
    <property type="term" value="F:protein serine/threonine kinase activity"/>
    <property type="evidence" value="ECO:0007669"/>
    <property type="project" value="UniProtKB-KW"/>
</dbReference>
<dbReference type="Proteomes" id="UP000186698">
    <property type="component" value="Chromosome 5L"/>
</dbReference>
<keyword evidence="4" id="KW-0418">Kinase</keyword>
<evidence type="ECO:0000256" key="1">
    <source>
        <dbReference type="ARBA" id="ARBA00022527"/>
    </source>
</evidence>
<dbReference type="RefSeq" id="XP_041419702.1">
    <property type="nucleotide sequence ID" value="XM_041563768.1"/>
</dbReference>
<keyword evidence="1" id="KW-0723">Serine/threonine-protein kinase</keyword>
<gene>
    <name evidence="10" type="primary">LOC121393921</name>
</gene>